<dbReference type="PANTHER" id="PTHR46796:SF13">
    <property type="entry name" value="HTH-TYPE TRANSCRIPTIONAL ACTIVATOR RHAS"/>
    <property type="match status" value="1"/>
</dbReference>
<evidence type="ECO:0000256" key="2">
    <source>
        <dbReference type="ARBA" id="ARBA00023125"/>
    </source>
</evidence>
<keyword evidence="6" id="KW-1185">Reference proteome</keyword>
<evidence type="ECO:0000256" key="1">
    <source>
        <dbReference type="ARBA" id="ARBA00023015"/>
    </source>
</evidence>
<dbReference type="AlphaFoldDB" id="A0A344TD07"/>
<dbReference type="Pfam" id="PF12833">
    <property type="entry name" value="HTH_18"/>
    <property type="match status" value="1"/>
</dbReference>
<dbReference type="Gene3D" id="1.10.10.60">
    <property type="entry name" value="Homeodomain-like"/>
    <property type="match status" value="1"/>
</dbReference>
<dbReference type="Proteomes" id="UP000251993">
    <property type="component" value="Chromosome"/>
</dbReference>
<keyword evidence="3" id="KW-0804">Transcription</keyword>
<name>A0A344TD07_9BACT</name>
<evidence type="ECO:0000313" key="5">
    <source>
        <dbReference type="EMBL" id="AXE16528.1"/>
    </source>
</evidence>
<protein>
    <submittedName>
        <fullName evidence="5">AraC family transcriptional regulator</fullName>
    </submittedName>
</protein>
<dbReference type="SMART" id="SM00342">
    <property type="entry name" value="HTH_ARAC"/>
    <property type="match status" value="1"/>
</dbReference>
<gene>
    <name evidence="5" type="ORF">DR864_01690</name>
</gene>
<dbReference type="EMBL" id="CP030850">
    <property type="protein sequence ID" value="AXE16528.1"/>
    <property type="molecule type" value="Genomic_DNA"/>
</dbReference>
<dbReference type="KEGG" id="run:DR864_01690"/>
<sequence length="275" mass="31556">MIFREIMPSLTLRPFVQNYLLVNLNSTIGHHIKPYPTRIEQALAFFGRGGIYSHDLTAGHSFKVARSAVFGQQVSRLNFQNYYGPDFLMLMVIFQPGAMYRLLGIPNHELTAAYHDASALIHPELLKVSDQIADANSYEEMIERAEEFLIGKIRNVKKESSPIDKIGLLLQKNPAQFSLDWLASQACLSPRQFERKFSERMGIGPKLYSRISRFYQAFQYKEAQPHLDWLSVAVHFGYSDYDHLAKDFKQFASVTPNILLKENAQRPEIIVDLQV</sequence>
<proteinExistence type="predicted"/>
<dbReference type="InterPro" id="IPR018060">
    <property type="entry name" value="HTH_AraC"/>
</dbReference>
<evidence type="ECO:0000259" key="4">
    <source>
        <dbReference type="PROSITE" id="PS01124"/>
    </source>
</evidence>
<evidence type="ECO:0000313" key="6">
    <source>
        <dbReference type="Proteomes" id="UP000251993"/>
    </source>
</evidence>
<dbReference type="PANTHER" id="PTHR46796">
    <property type="entry name" value="HTH-TYPE TRANSCRIPTIONAL ACTIVATOR RHAS-RELATED"/>
    <property type="match status" value="1"/>
</dbReference>
<keyword evidence="2" id="KW-0238">DNA-binding</keyword>
<organism evidence="5 6">
    <name type="scientific">Runella rosea</name>
    <dbReference type="NCBI Taxonomy" id="2259595"/>
    <lineage>
        <taxon>Bacteria</taxon>
        <taxon>Pseudomonadati</taxon>
        <taxon>Bacteroidota</taxon>
        <taxon>Cytophagia</taxon>
        <taxon>Cytophagales</taxon>
        <taxon>Spirosomataceae</taxon>
        <taxon>Runella</taxon>
    </lineage>
</organism>
<dbReference type="PROSITE" id="PS01124">
    <property type="entry name" value="HTH_ARAC_FAMILY_2"/>
    <property type="match status" value="1"/>
</dbReference>
<reference evidence="5 6" key="1">
    <citation type="submission" date="2018-07" db="EMBL/GenBank/DDBJ databases">
        <title>Genome sequencing of Runella.</title>
        <authorList>
            <person name="Baek M.-G."/>
            <person name="Yi H."/>
        </authorList>
    </citation>
    <scope>NUCLEOTIDE SEQUENCE [LARGE SCALE GENOMIC DNA]</scope>
    <source>
        <strain evidence="5 6">HYN0085</strain>
    </source>
</reference>
<dbReference type="GO" id="GO:0003700">
    <property type="term" value="F:DNA-binding transcription factor activity"/>
    <property type="evidence" value="ECO:0007669"/>
    <property type="project" value="InterPro"/>
</dbReference>
<evidence type="ECO:0000256" key="3">
    <source>
        <dbReference type="ARBA" id="ARBA00023163"/>
    </source>
</evidence>
<dbReference type="OrthoDB" id="635259at2"/>
<dbReference type="InterPro" id="IPR050204">
    <property type="entry name" value="AraC_XylS_family_regulators"/>
</dbReference>
<dbReference type="GO" id="GO:0043565">
    <property type="term" value="F:sequence-specific DNA binding"/>
    <property type="evidence" value="ECO:0007669"/>
    <property type="project" value="InterPro"/>
</dbReference>
<feature type="domain" description="HTH araC/xylS-type" evidence="4">
    <location>
        <begin position="164"/>
        <end position="262"/>
    </location>
</feature>
<accession>A0A344TD07</accession>
<keyword evidence="1" id="KW-0805">Transcription regulation</keyword>